<evidence type="ECO:0000256" key="1">
    <source>
        <dbReference type="ARBA" id="ARBA00023125"/>
    </source>
</evidence>
<dbReference type="PANTHER" id="PTHR46797">
    <property type="entry name" value="HTH-TYPE TRANSCRIPTIONAL REGULATOR"/>
    <property type="match status" value="1"/>
</dbReference>
<dbReference type="Gene3D" id="1.10.260.40">
    <property type="entry name" value="lambda repressor-like DNA-binding domains"/>
    <property type="match status" value="1"/>
</dbReference>
<dbReference type="SUPFAM" id="SSF51182">
    <property type="entry name" value="RmlC-like cupins"/>
    <property type="match status" value="1"/>
</dbReference>
<keyword evidence="1" id="KW-0238">DNA-binding</keyword>
<dbReference type="AlphaFoldDB" id="A0A1Y6B5B0"/>
<proteinExistence type="predicted"/>
<dbReference type="Pfam" id="PF01381">
    <property type="entry name" value="HTH_3"/>
    <property type="match status" value="1"/>
</dbReference>
<evidence type="ECO:0000259" key="2">
    <source>
        <dbReference type="PROSITE" id="PS50943"/>
    </source>
</evidence>
<dbReference type="CDD" id="cd00093">
    <property type="entry name" value="HTH_XRE"/>
    <property type="match status" value="1"/>
</dbReference>
<dbReference type="InterPro" id="IPR050807">
    <property type="entry name" value="TransReg_Diox_bact_type"/>
</dbReference>
<accession>A0A1Y6B5B0</accession>
<dbReference type="Proteomes" id="UP000192920">
    <property type="component" value="Unassembled WGS sequence"/>
</dbReference>
<dbReference type="InterPro" id="IPR011051">
    <property type="entry name" value="RmlC_Cupin_sf"/>
</dbReference>
<gene>
    <name evidence="3" type="ORF">SAMN02745746_00129</name>
</gene>
<dbReference type="GO" id="GO:0003677">
    <property type="term" value="F:DNA binding"/>
    <property type="evidence" value="ECO:0007669"/>
    <property type="project" value="UniProtKB-KW"/>
</dbReference>
<sequence>MTNQLLGQRLRRYRREANKTLLEVASAAGVSVGFLSQAERNLTGVSISSLANIAKALDVPLSALFEQPAQPAPDSHQGQREAYTIENQPQRYERLSTSFPGSMLNAVKMIMPVGYCSEVVSHEGDEFVYVLTGVACYVVEGQEYRLATGDSLHFDAHRPHSVANAGDGPVELISVGTMRLFDDIETFPGQGAGAAAVSGSG</sequence>
<dbReference type="SMART" id="SM00530">
    <property type="entry name" value="HTH_XRE"/>
    <property type="match status" value="1"/>
</dbReference>
<evidence type="ECO:0000313" key="4">
    <source>
        <dbReference type="Proteomes" id="UP000192920"/>
    </source>
</evidence>
<dbReference type="SUPFAM" id="SSF47413">
    <property type="entry name" value="lambda repressor-like DNA-binding domains"/>
    <property type="match status" value="1"/>
</dbReference>
<feature type="domain" description="HTH cro/C1-type" evidence="2">
    <location>
        <begin position="10"/>
        <end position="64"/>
    </location>
</feature>
<dbReference type="InterPro" id="IPR001387">
    <property type="entry name" value="Cro/C1-type_HTH"/>
</dbReference>
<dbReference type="PROSITE" id="PS50943">
    <property type="entry name" value="HTH_CROC1"/>
    <property type="match status" value="1"/>
</dbReference>
<dbReference type="GO" id="GO:0003700">
    <property type="term" value="F:DNA-binding transcription factor activity"/>
    <property type="evidence" value="ECO:0007669"/>
    <property type="project" value="TreeGrafter"/>
</dbReference>
<keyword evidence="4" id="KW-1185">Reference proteome</keyword>
<reference evidence="4" key="1">
    <citation type="submission" date="2017-04" db="EMBL/GenBank/DDBJ databases">
        <authorList>
            <person name="Varghese N."/>
            <person name="Submissions S."/>
        </authorList>
    </citation>
    <scope>NUCLEOTIDE SEQUENCE [LARGE SCALE GENOMIC DNA]</scope>
    <source>
        <strain evidence="4">DSM 22618</strain>
    </source>
</reference>
<dbReference type="InterPro" id="IPR013096">
    <property type="entry name" value="Cupin_2"/>
</dbReference>
<dbReference type="GO" id="GO:0005829">
    <property type="term" value="C:cytosol"/>
    <property type="evidence" value="ECO:0007669"/>
    <property type="project" value="TreeGrafter"/>
</dbReference>
<dbReference type="PANTHER" id="PTHR46797:SF25">
    <property type="entry name" value="TRANSCRIPTIONAL REGULATOR"/>
    <property type="match status" value="1"/>
</dbReference>
<dbReference type="InterPro" id="IPR014710">
    <property type="entry name" value="RmlC-like_jellyroll"/>
</dbReference>
<dbReference type="STRING" id="1123014.SAMN02745746_00129"/>
<dbReference type="EMBL" id="FXAG01000001">
    <property type="protein sequence ID" value="SME93030.1"/>
    <property type="molecule type" value="Genomic_DNA"/>
</dbReference>
<dbReference type="InterPro" id="IPR010982">
    <property type="entry name" value="Lambda_DNA-bd_dom_sf"/>
</dbReference>
<dbReference type="Gene3D" id="2.60.120.10">
    <property type="entry name" value="Jelly Rolls"/>
    <property type="match status" value="1"/>
</dbReference>
<organism evidence="3 4">
    <name type="scientific">Pseudogulbenkiania subflava DSM 22618</name>
    <dbReference type="NCBI Taxonomy" id="1123014"/>
    <lineage>
        <taxon>Bacteria</taxon>
        <taxon>Pseudomonadati</taxon>
        <taxon>Pseudomonadota</taxon>
        <taxon>Betaproteobacteria</taxon>
        <taxon>Neisseriales</taxon>
        <taxon>Chromobacteriaceae</taxon>
        <taxon>Pseudogulbenkiania</taxon>
    </lineage>
</organism>
<protein>
    <submittedName>
        <fullName evidence="3">Transcriptional regulator, XRE family with cupin sensor</fullName>
    </submittedName>
</protein>
<name>A0A1Y6B5B0_9NEIS</name>
<evidence type="ECO:0000313" key="3">
    <source>
        <dbReference type="EMBL" id="SME93030.1"/>
    </source>
</evidence>
<dbReference type="CDD" id="cd02209">
    <property type="entry name" value="cupin_XRE_C"/>
    <property type="match status" value="1"/>
</dbReference>
<dbReference type="Pfam" id="PF07883">
    <property type="entry name" value="Cupin_2"/>
    <property type="match status" value="1"/>
</dbReference>
<dbReference type="RefSeq" id="WP_085274528.1">
    <property type="nucleotide sequence ID" value="NZ_FXAG01000001.1"/>
</dbReference>